<proteinExistence type="predicted"/>
<comment type="caution">
    <text evidence="2">The sequence shown here is derived from an EMBL/GenBank/DDBJ whole genome shotgun (WGS) entry which is preliminary data.</text>
</comment>
<accession>A0A9X7JW09</accession>
<dbReference type="AlphaFoldDB" id="A0A9X7JW09"/>
<protein>
    <submittedName>
        <fullName evidence="2">Uncharacterized protein</fullName>
    </submittedName>
</protein>
<evidence type="ECO:0000313" key="3">
    <source>
        <dbReference type="Proteomes" id="UP000242427"/>
    </source>
</evidence>
<reference evidence="2 3" key="1">
    <citation type="submission" date="2018-03" db="EMBL/GenBank/DDBJ databases">
        <title>Chitinolytic properties of Streptosporangium nondiastaticum TBG75A20.</title>
        <authorList>
            <person name="Gayathri V."/>
            <person name="Shiburaj S."/>
        </authorList>
    </citation>
    <scope>NUCLEOTIDE SEQUENCE [LARGE SCALE GENOMIC DNA]</scope>
    <source>
        <strain evidence="2 3">TBG75A20</strain>
    </source>
</reference>
<dbReference type="RefSeq" id="WP_106673899.1">
    <property type="nucleotide sequence ID" value="NZ_PXWG01000001.1"/>
</dbReference>
<evidence type="ECO:0000313" key="2">
    <source>
        <dbReference type="EMBL" id="PSJ30704.1"/>
    </source>
</evidence>
<dbReference type="Proteomes" id="UP000242427">
    <property type="component" value="Unassembled WGS sequence"/>
</dbReference>
<dbReference type="EMBL" id="PXWG01000001">
    <property type="protein sequence ID" value="PSJ30704.1"/>
    <property type="molecule type" value="Genomic_DNA"/>
</dbReference>
<feature type="region of interest" description="Disordered" evidence="1">
    <location>
        <begin position="41"/>
        <end position="61"/>
    </location>
</feature>
<evidence type="ECO:0000256" key="1">
    <source>
        <dbReference type="SAM" id="MobiDB-lite"/>
    </source>
</evidence>
<organism evidence="2 3">
    <name type="scientific">Streptosporangium nondiastaticum</name>
    <dbReference type="NCBI Taxonomy" id="35764"/>
    <lineage>
        <taxon>Bacteria</taxon>
        <taxon>Bacillati</taxon>
        <taxon>Actinomycetota</taxon>
        <taxon>Actinomycetes</taxon>
        <taxon>Streptosporangiales</taxon>
        <taxon>Streptosporangiaceae</taxon>
        <taxon>Streptosporangium</taxon>
    </lineage>
</organism>
<gene>
    <name evidence="2" type="ORF">B7P34_01545</name>
</gene>
<keyword evidence="3" id="KW-1185">Reference proteome</keyword>
<sequence>MTWLYAFDDGDVDAFSLPREIANSPVDFIFNLPLVCSRAHTGNGRAGPGGAARQRPDQDLR</sequence>
<name>A0A9X7JW09_9ACTN</name>